<evidence type="ECO:0000259" key="1">
    <source>
        <dbReference type="PROSITE" id="PS50914"/>
    </source>
</evidence>
<sequence length="86" mass="9730">MTTDQEPPQYAVARLRRALAEDPRTAEQGVRVVLRGDQVYLSGDVASEERRRELDRVVHDIAANLKVHNDVRVVGARAPEGREELR</sequence>
<evidence type="ECO:0000313" key="2">
    <source>
        <dbReference type="EMBL" id="MFB9902631.1"/>
    </source>
</evidence>
<protein>
    <submittedName>
        <fullName evidence="2">BON domain-containing protein</fullName>
    </submittedName>
</protein>
<proteinExistence type="predicted"/>
<keyword evidence="3" id="KW-1185">Reference proteome</keyword>
<organism evidence="2 3">
    <name type="scientific">Allokutzneria oryzae</name>
    <dbReference type="NCBI Taxonomy" id="1378989"/>
    <lineage>
        <taxon>Bacteria</taxon>
        <taxon>Bacillati</taxon>
        <taxon>Actinomycetota</taxon>
        <taxon>Actinomycetes</taxon>
        <taxon>Pseudonocardiales</taxon>
        <taxon>Pseudonocardiaceae</taxon>
        <taxon>Allokutzneria</taxon>
    </lineage>
</organism>
<dbReference type="Pfam" id="PF04972">
    <property type="entry name" value="BON"/>
    <property type="match status" value="1"/>
</dbReference>
<accession>A0ABV5ZP38</accession>
<comment type="caution">
    <text evidence="2">The sequence shown here is derived from an EMBL/GenBank/DDBJ whole genome shotgun (WGS) entry which is preliminary data.</text>
</comment>
<feature type="domain" description="BON" evidence="1">
    <location>
        <begin position="7"/>
        <end position="75"/>
    </location>
</feature>
<dbReference type="RefSeq" id="WP_377849707.1">
    <property type="nucleotide sequence ID" value="NZ_JBHLZU010000002.1"/>
</dbReference>
<dbReference type="Proteomes" id="UP001589693">
    <property type="component" value="Unassembled WGS sequence"/>
</dbReference>
<dbReference type="InterPro" id="IPR007055">
    <property type="entry name" value="BON_dom"/>
</dbReference>
<evidence type="ECO:0000313" key="3">
    <source>
        <dbReference type="Proteomes" id="UP001589693"/>
    </source>
</evidence>
<dbReference type="EMBL" id="JBHLZU010000002">
    <property type="protein sequence ID" value="MFB9902631.1"/>
    <property type="molecule type" value="Genomic_DNA"/>
</dbReference>
<reference evidence="2 3" key="1">
    <citation type="submission" date="2024-09" db="EMBL/GenBank/DDBJ databases">
        <authorList>
            <person name="Sun Q."/>
            <person name="Mori K."/>
        </authorList>
    </citation>
    <scope>NUCLEOTIDE SEQUENCE [LARGE SCALE GENOMIC DNA]</scope>
    <source>
        <strain evidence="2 3">TBRC 7907</strain>
    </source>
</reference>
<dbReference type="PROSITE" id="PS50914">
    <property type="entry name" value="BON"/>
    <property type="match status" value="1"/>
</dbReference>
<name>A0ABV5ZP38_9PSEU</name>
<gene>
    <name evidence="2" type="ORF">ACFFQA_01635</name>
</gene>